<dbReference type="Pfam" id="PF00400">
    <property type="entry name" value="WD40"/>
    <property type="match status" value="4"/>
</dbReference>
<evidence type="ECO:0000256" key="2">
    <source>
        <dbReference type="ARBA" id="ARBA00022574"/>
    </source>
</evidence>
<feature type="repeat" description="WD" evidence="6">
    <location>
        <begin position="560"/>
        <end position="587"/>
    </location>
</feature>
<proteinExistence type="inferred from homology"/>
<evidence type="ECO:0000256" key="6">
    <source>
        <dbReference type="PROSITE-ProRule" id="PRU00221"/>
    </source>
</evidence>
<feature type="region of interest" description="Disordered" evidence="7">
    <location>
        <begin position="585"/>
        <end position="619"/>
    </location>
</feature>
<dbReference type="PROSITE" id="PS50082">
    <property type="entry name" value="WD_REPEATS_2"/>
    <property type="match status" value="2"/>
</dbReference>
<evidence type="ECO:0000313" key="9">
    <source>
        <dbReference type="EMBL" id="KAF1915363.1"/>
    </source>
</evidence>
<evidence type="ECO:0000256" key="4">
    <source>
        <dbReference type="ARBA" id="ARBA00022860"/>
    </source>
</evidence>
<dbReference type="Pfam" id="PF08232">
    <property type="entry name" value="Striatin"/>
    <property type="match status" value="1"/>
</dbReference>
<dbReference type="EMBL" id="ML979136">
    <property type="protein sequence ID" value="KAF1915363.1"/>
    <property type="molecule type" value="Genomic_DNA"/>
</dbReference>
<dbReference type="InterPro" id="IPR015943">
    <property type="entry name" value="WD40/YVTN_repeat-like_dom_sf"/>
</dbReference>
<organism evidence="9 10">
    <name type="scientific">Ampelomyces quisqualis</name>
    <name type="common">Powdery mildew agent</name>
    <dbReference type="NCBI Taxonomy" id="50730"/>
    <lineage>
        <taxon>Eukaryota</taxon>
        <taxon>Fungi</taxon>
        <taxon>Dikarya</taxon>
        <taxon>Ascomycota</taxon>
        <taxon>Pezizomycotina</taxon>
        <taxon>Dothideomycetes</taxon>
        <taxon>Pleosporomycetidae</taxon>
        <taxon>Pleosporales</taxon>
        <taxon>Pleosporineae</taxon>
        <taxon>Phaeosphaeriaceae</taxon>
        <taxon>Ampelomyces</taxon>
    </lineage>
</organism>
<keyword evidence="10" id="KW-1185">Reference proteome</keyword>
<dbReference type="InterPro" id="IPR013258">
    <property type="entry name" value="Striatin_N"/>
</dbReference>
<sequence>MAWQSPSAMNAGAAGGAGDGNAPAGTEYTLQGVMRFLQLEWHNHERARNAWDIERAEMKAKIAKQEGEVRSAKKLNDQLNRHIRMLEQALLNERAKSKAGAAGGDPQAATDDKKDARGKKGALNATKSQDNRHNSFLDVDSELLDRSESDRDGLREKSKLYLTKCVEEITYLLTPPPQAPPPQPSLHTLANGAGYMNHGDATLEDIYMQQHRQKLQSQLPTMPNTSMPDHQPPNLPISSEMQSLANQNQIHHAPEMTREPAGQHTLGQQPGMPGDFAPMRQNQVQDPLHYSSVPDEQVEKVTHAYDNHGRQIPTQAELQPVQREPASDDADQWTFDTEPNTDVSTNGPPLGRPDMIRFPDADVPPAKSPPRVNKTRSKGGDLGAGRRLSSEQKGLLASATQTGTADQPSFKVKFALRGHLDVVRSVIFTGGGSPSEPEICTAGDDGMIKRWMIPTNYANQHSMNNDLDIAPFWSHRGHEGAVTSLAACPASAHFATGGRVSGDGWIFSGGQDATIRVWERGRVDPKATLDGHTDAVWTVCVLPTTCASVFGSDCSKFGGPDRILLASGSADGTIKLWAVSAPPQLVSPQTGSRRGVGGSRRHSVTSGSNHPSSPQPSVATQTPFHYMLVHTIERDAHPSPTCISPLALNGENFVVSFADASILAYDTRTGEELIGMASNETYDGTPATGITSVVATSQSIEGPTEAGRGNSDEESIHGPTGSSSGGGLEGVVISGHEDQYIRFFDANSGQCTYQMLAHPSAISSLSLSKDGREAVSAGHDASIRFWSLDKRICTQEITAHRIMRGEGVCSVVWSQDGRLVVSAGGDGIVKVFAR</sequence>
<dbReference type="SUPFAM" id="SSF50978">
    <property type="entry name" value="WD40 repeat-like"/>
    <property type="match status" value="1"/>
</dbReference>
<dbReference type="Gene3D" id="1.20.5.300">
    <property type="match status" value="1"/>
</dbReference>
<gene>
    <name evidence="9" type="ORF">BDU57DRAFT_518305</name>
</gene>
<dbReference type="InterPro" id="IPR020472">
    <property type="entry name" value="WD40_PAC1"/>
</dbReference>
<feature type="region of interest" description="Disordered" evidence="7">
    <location>
        <begin position="258"/>
        <end position="280"/>
    </location>
</feature>
<name>A0A6A5QIT6_AMPQU</name>
<dbReference type="SMART" id="SM00320">
    <property type="entry name" value="WD40"/>
    <property type="match status" value="6"/>
</dbReference>
<dbReference type="InterPro" id="IPR051488">
    <property type="entry name" value="WD_repeat_striatin"/>
</dbReference>
<feature type="region of interest" description="Disordered" evidence="7">
    <location>
        <begin position="95"/>
        <end position="134"/>
    </location>
</feature>
<dbReference type="GO" id="GO:0005516">
    <property type="term" value="F:calmodulin binding"/>
    <property type="evidence" value="ECO:0007669"/>
    <property type="project" value="UniProtKB-KW"/>
</dbReference>
<feature type="compositionally biased region" description="Polar residues" evidence="7">
    <location>
        <begin position="334"/>
        <end position="347"/>
    </location>
</feature>
<keyword evidence="4" id="KW-0112">Calmodulin-binding</keyword>
<dbReference type="Gene3D" id="2.130.10.10">
    <property type="entry name" value="YVTN repeat-like/Quinoprotein amine dehydrogenase"/>
    <property type="match status" value="2"/>
</dbReference>
<feature type="region of interest" description="Disordered" evidence="7">
    <location>
        <begin position="698"/>
        <end position="729"/>
    </location>
</feature>
<dbReference type="InterPro" id="IPR036322">
    <property type="entry name" value="WD40_repeat_dom_sf"/>
</dbReference>
<comment type="similarity">
    <text evidence="1">Belongs to the WD repeat striatin family.</text>
</comment>
<feature type="domain" description="Striatin N-terminal" evidence="8">
    <location>
        <begin position="29"/>
        <end position="176"/>
    </location>
</feature>
<evidence type="ECO:0000259" key="8">
    <source>
        <dbReference type="Pfam" id="PF08232"/>
    </source>
</evidence>
<dbReference type="PANTHER" id="PTHR15653">
    <property type="entry name" value="STRIATIN"/>
    <property type="match status" value="1"/>
</dbReference>
<accession>A0A6A5QIT6</accession>
<dbReference type="PRINTS" id="PR00320">
    <property type="entry name" value="GPROTEINBRPT"/>
</dbReference>
<evidence type="ECO:0000256" key="1">
    <source>
        <dbReference type="ARBA" id="ARBA00009616"/>
    </source>
</evidence>
<dbReference type="PANTHER" id="PTHR15653:SF0">
    <property type="entry name" value="CONNECTOR OF KINASE TO AP-1, ISOFORM E"/>
    <property type="match status" value="1"/>
</dbReference>
<evidence type="ECO:0000313" key="10">
    <source>
        <dbReference type="Proteomes" id="UP000800096"/>
    </source>
</evidence>
<feature type="region of interest" description="Disordered" evidence="7">
    <location>
        <begin position="310"/>
        <end position="402"/>
    </location>
</feature>
<evidence type="ECO:0000256" key="7">
    <source>
        <dbReference type="SAM" id="MobiDB-lite"/>
    </source>
</evidence>
<keyword evidence="3" id="KW-0677">Repeat</keyword>
<dbReference type="InterPro" id="IPR001680">
    <property type="entry name" value="WD40_rpt"/>
</dbReference>
<dbReference type="OrthoDB" id="727118at2759"/>
<feature type="compositionally biased region" description="Polar residues" evidence="7">
    <location>
        <begin position="609"/>
        <end position="619"/>
    </location>
</feature>
<feature type="repeat" description="WD" evidence="6">
    <location>
        <begin position="755"/>
        <end position="796"/>
    </location>
</feature>
<evidence type="ECO:0000256" key="3">
    <source>
        <dbReference type="ARBA" id="ARBA00022737"/>
    </source>
</evidence>
<evidence type="ECO:0000256" key="5">
    <source>
        <dbReference type="ARBA" id="ARBA00023054"/>
    </source>
</evidence>
<protein>
    <submittedName>
        <fullName evidence="9">WD40-repeat-containing domain protein</fullName>
    </submittedName>
</protein>
<dbReference type="AlphaFoldDB" id="A0A6A5QIT6"/>
<keyword evidence="5" id="KW-0175">Coiled coil</keyword>
<dbReference type="PROSITE" id="PS50294">
    <property type="entry name" value="WD_REPEATS_REGION"/>
    <property type="match status" value="1"/>
</dbReference>
<dbReference type="Proteomes" id="UP000800096">
    <property type="component" value="Unassembled WGS sequence"/>
</dbReference>
<keyword evidence="2 6" id="KW-0853">WD repeat</keyword>
<reference evidence="9" key="1">
    <citation type="journal article" date="2020" name="Stud. Mycol.">
        <title>101 Dothideomycetes genomes: a test case for predicting lifestyles and emergence of pathogens.</title>
        <authorList>
            <person name="Haridas S."/>
            <person name="Albert R."/>
            <person name="Binder M."/>
            <person name="Bloem J."/>
            <person name="Labutti K."/>
            <person name="Salamov A."/>
            <person name="Andreopoulos B."/>
            <person name="Baker S."/>
            <person name="Barry K."/>
            <person name="Bills G."/>
            <person name="Bluhm B."/>
            <person name="Cannon C."/>
            <person name="Castanera R."/>
            <person name="Culley D."/>
            <person name="Daum C."/>
            <person name="Ezra D."/>
            <person name="Gonzalez J."/>
            <person name="Henrissat B."/>
            <person name="Kuo A."/>
            <person name="Liang C."/>
            <person name="Lipzen A."/>
            <person name="Lutzoni F."/>
            <person name="Magnuson J."/>
            <person name="Mondo S."/>
            <person name="Nolan M."/>
            <person name="Ohm R."/>
            <person name="Pangilinan J."/>
            <person name="Park H.-J."/>
            <person name="Ramirez L."/>
            <person name="Alfaro M."/>
            <person name="Sun H."/>
            <person name="Tritt A."/>
            <person name="Yoshinaga Y."/>
            <person name="Zwiers L.-H."/>
            <person name="Turgeon B."/>
            <person name="Goodwin S."/>
            <person name="Spatafora J."/>
            <person name="Crous P."/>
            <person name="Grigoriev I."/>
        </authorList>
    </citation>
    <scope>NUCLEOTIDE SEQUENCE</scope>
    <source>
        <strain evidence="9">HMLAC05119</strain>
    </source>
</reference>